<dbReference type="GO" id="GO:0005085">
    <property type="term" value="F:guanyl-nucleotide exchange factor activity"/>
    <property type="evidence" value="ECO:0007669"/>
    <property type="project" value="UniProtKB-KW"/>
</dbReference>
<evidence type="ECO:0000256" key="4">
    <source>
        <dbReference type="ARBA" id="ARBA00022658"/>
    </source>
</evidence>
<keyword evidence="5" id="KW-0677">Repeat</keyword>
<dbReference type="SMART" id="SM00409">
    <property type="entry name" value="IG"/>
    <property type="match status" value="1"/>
</dbReference>
<dbReference type="SUPFAM" id="SSF50044">
    <property type="entry name" value="SH3-domain"/>
    <property type="match status" value="1"/>
</dbReference>
<evidence type="ECO:0000256" key="6">
    <source>
        <dbReference type="ARBA" id="ARBA00023319"/>
    </source>
</evidence>
<dbReference type="InterPro" id="IPR001849">
    <property type="entry name" value="PH_domain"/>
</dbReference>
<dbReference type="GO" id="GO:0005524">
    <property type="term" value="F:ATP binding"/>
    <property type="evidence" value="ECO:0007669"/>
    <property type="project" value="InterPro"/>
</dbReference>
<dbReference type="InterPro" id="IPR055251">
    <property type="entry name" value="SOS1_NGEF_PH"/>
</dbReference>
<accession>A0A7R8W4W2</accession>
<evidence type="ECO:0000313" key="8">
    <source>
        <dbReference type="EMBL" id="CAD7224932.1"/>
    </source>
</evidence>
<dbReference type="SUPFAM" id="SSF50729">
    <property type="entry name" value="PH domain-like"/>
    <property type="match status" value="1"/>
</dbReference>
<dbReference type="SUPFAM" id="SSF56112">
    <property type="entry name" value="Protein kinase-like (PK-like)"/>
    <property type="match status" value="1"/>
</dbReference>
<keyword evidence="3" id="KW-0963">Cytoplasm</keyword>
<dbReference type="OrthoDB" id="10256089at2759"/>
<dbReference type="Gene3D" id="1.20.900.10">
    <property type="entry name" value="Dbl homology (DH) domain"/>
    <property type="match status" value="1"/>
</dbReference>
<dbReference type="SMART" id="SM00060">
    <property type="entry name" value="FN3"/>
    <property type="match status" value="1"/>
</dbReference>
<dbReference type="InterPro" id="IPR036179">
    <property type="entry name" value="Ig-like_dom_sf"/>
</dbReference>
<dbReference type="Pfam" id="PF00069">
    <property type="entry name" value="Pkinase"/>
    <property type="match status" value="1"/>
</dbReference>
<evidence type="ECO:0000256" key="5">
    <source>
        <dbReference type="ARBA" id="ARBA00022737"/>
    </source>
</evidence>
<feature type="compositionally biased region" description="Polar residues" evidence="7">
    <location>
        <begin position="164"/>
        <end position="181"/>
    </location>
</feature>
<dbReference type="FunFam" id="1.20.900.10:FF:000008">
    <property type="entry name" value="rho guanine nucleotide exchange factor 25"/>
    <property type="match status" value="1"/>
</dbReference>
<keyword evidence="6" id="KW-0393">Immunoglobulin domain</keyword>
<dbReference type="InterPro" id="IPR001331">
    <property type="entry name" value="GDS_CDC24_CS"/>
</dbReference>
<dbReference type="Gene3D" id="2.30.29.30">
    <property type="entry name" value="Pleckstrin-homology domain (PH domain)/Phosphotyrosine-binding domain (PTB)"/>
    <property type="match status" value="1"/>
</dbReference>
<proteinExistence type="inferred from homology"/>
<dbReference type="GO" id="GO:0004672">
    <property type="term" value="F:protein kinase activity"/>
    <property type="evidence" value="ECO:0007669"/>
    <property type="project" value="InterPro"/>
</dbReference>
<dbReference type="Gene3D" id="2.30.30.40">
    <property type="entry name" value="SH3 Domains"/>
    <property type="match status" value="1"/>
</dbReference>
<name>A0A7R8W4W2_9CRUS</name>
<protein>
    <submittedName>
        <fullName evidence="8">Uncharacterized protein</fullName>
    </submittedName>
</protein>
<dbReference type="Gene3D" id="2.60.40.10">
    <property type="entry name" value="Immunoglobulins"/>
    <property type="match status" value="2"/>
</dbReference>
<dbReference type="CDD" id="cd00063">
    <property type="entry name" value="FN3"/>
    <property type="match status" value="1"/>
</dbReference>
<evidence type="ECO:0000256" key="3">
    <source>
        <dbReference type="ARBA" id="ARBA00022490"/>
    </source>
</evidence>
<evidence type="ECO:0000256" key="1">
    <source>
        <dbReference type="ARBA" id="ARBA00004496"/>
    </source>
</evidence>
<dbReference type="GO" id="GO:0019898">
    <property type="term" value="C:extrinsic component of membrane"/>
    <property type="evidence" value="ECO:0007669"/>
    <property type="project" value="TreeGrafter"/>
</dbReference>
<dbReference type="PROSITE" id="PS50835">
    <property type="entry name" value="IG_LIKE"/>
    <property type="match status" value="1"/>
</dbReference>
<dbReference type="CDD" id="cd00160">
    <property type="entry name" value="RhoGEF"/>
    <property type="match status" value="1"/>
</dbReference>
<dbReference type="PROSITE" id="PS50003">
    <property type="entry name" value="PH_DOMAIN"/>
    <property type="match status" value="1"/>
</dbReference>
<dbReference type="InterPro" id="IPR007110">
    <property type="entry name" value="Ig-like_dom"/>
</dbReference>
<dbReference type="SMART" id="SM00233">
    <property type="entry name" value="PH"/>
    <property type="match status" value="1"/>
</dbReference>
<dbReference type="PANTHER" id="PTHR22826">
    <property type="entry name" value="RHO GUANINE EXCHANGE FACTOR-RELATED"/>
    <property type="match status" value="1"/>
</dbReference>
<reference evidence="8" key="1">
    <citation type="submission" date="2020-11" db="EMBL/GenBank/DDBJ databases">
        <authorList>
            <person name="Tran Van P."/>
        </authorList>
    </citation>
    <scope>NUCLEOTIDE SEQUENCE</scope>
</reference>
<dbReference type="PANTHER" id="PTHR22826:SF106">
    <property type="entry name" value="TRIO, ISOFORM A"/>
    <property type="match status" value="1"/>
</dbReference>
<dbReference type="InterPro" id="IPR003599">
    <property type="entry name" value="Ig_sub"/>
</dbReference>
<comment type="similarity">
    <text evidence="2">Belongs to the protein kinase superfamily. CAMK Ser/Thr protein kinase family.</text>
</comment>
<dbReference type="InterPro" id="IPR036028">
    <property type="entry name" value="SH3-like_dom_sf"/>
</dbReference>
<dbReference type="GO" id="GO:0035556">
    <property type="term" value="P:intracellular signal transduction"/>
    <property type="evidence" value="ECO:0007669"/>
    <property type="project" value="InterPro"/>
</dbReference>
<dbReference type="InterPro" id="IPR051336">
    <property type="entry name" value="RhoGEF_Guanine_NuclExch_SF"/>
</dbReference>
<feature type="region of interest" description="Disordered" evidence="7">
    <location>
        <begin position="769"/>
        <end position="789"/>
    </location>
</feature>
<feature type="region of interest" description="Disordered" evidence="7">
    <location>
        <begin position="153"/>
        <end position="184"/>
    </location>
</feature>
<feature type="region of interest" description="Disordered" evidence="7">
    <location>
        <begin position="1"/>
        <end position="90"/>
    </location>
</feature>
<dbReference type="Pfam" id="PF07679">
    <property type="entry name" value="I-set"/>
    <property type="match status" value="1"/>
</dbReference>
<dbReference type="Pfam" id="PF22697">
    <property type="entry name" value="SOS1_NGEF_PH"/>
    <property type="match status" value="1"/>
</dbReference>
<dbReference type="SUPFAM" id="SSF48065">
    <property type="entry name" value="DBL homology domain (DH-domain)"/>
    <property type="match status" value="1"/>
</dbReference>
<keyword evidence="4" id="KW-0344">Guanine-nucleotide releasing factor</keyword>
<dbReference type="InterPro" id="IPR013783">
    <property type="entry name" value="Ig-like_fold"/>
</dbReference>
<gene>
    <name evidence="8" type="ORF">CTOB1V02_LOCUS2881</name>
</gene>
<dbReference type="GO" id="GO:0005737">
    <property type="term" value="C:cytoplasm"/>
    <property type="evidence" value="ECO:0007669"/>
    <property type="project" value="UniProtKB-SubCell"/>
</dbReference>
<evidence type="ECO:0000256" key="2">
    <source>
        <dbReference type="ARBA" id="ARBA00006692"/>
    </source>
</evidence>
<feature type="region of interest" description="Disordered" evidence="7">
    <location>
        <begin position="602"/>
        <end position="697"/>
    </location>
</feature>
<dbReference type="EMBL" id="OB660468">
    <property type="protein sequence ID" value="CAD7224932.1"/>
    <property type="molecule type" value="Genomic_DNA"/>
</dbReference>
<dbReference type="PROSITE" id="PS00741">
    <property type="entry name" value="DH_1"/>
    <property type="match status" value="1"/>
</dbReference>
<dbReference type="SUPFAM" id="SSF49265">
    <property type="entry name" value="Fibronectin type III"/>
    <property type="match status" value="1"/>
</dbReference>
<dbReference type="Pfam" id="PF00621">
    <property type="entry name" value="RhoGEF"/>
    <property type="match status" value="1"/>
</dbReference>
<dbReference type="InterPro" id="IPR000219">
    <property type="entry name" value="DH_dom"/>
</dbReference>
<dbReference type="SMART" id="SM00325">
    <property type="entry name" value="RhoGEF"/>
    <property type="match status" value="1"/>
</dbReference>
<feature type="compositionally biased region" description="Low complexity" evidence="7">
    <location>
        <begin position="1019"/>
        <end position="1033"/>
    </location>
</feature>
<dbReference type="InterPro" id="IPR013098">
    <property type="entry name" value="Ig_I-set"/>
</dbReference>
<feature type="compositionally biased region" description="Basic residues" evidence="7">
    <location>
        <begin position="39"/>
        <end position="50"/>
    </location>
</feature>
<sequence>MMKGLYLLTRKRSSKNVTGSAESPPPSPVPHSPSTKLKSSSRKHHQHHLRHSSDTRVLEMGNRACVPSPDGEECGVSSIAGTGEDGEMELPPPMRVLPAPLVVPQQSEEDVSRSPKSAASTLNLEPLKLGASVPAPAEMATEIENIVKRGVEHHSERGADESGFSEQQRLDTNSPSSNAATNAGFLEKPTLPSAEQRAKCIRKRTFVIQELVDTEKDYVKHLGLIVDNYMRSMRDSEFEIPMPEDLKDGKDKIIFGNLEAIYEWHQRTFSKDLERCIEHPEELGPLFKKHERKLNIYIKYCENKPKSDYIVADYIDSYFEDLRQKFGHKLQLPDLLIKPVQRIMKYQLLLKDILSLTKEAGLKDEVDALNKAVQIMHYVPKAADDMMNIGRLRGFEGKITAQGTLKCHGPMMVQEGPNFHNLGKHRELQVFVFEQSIFFAEEVGKKTQFSNPDYIYQRHLQINKTSLKEMDDDPECLKFAVQSTVPSVELVIVCTASSPEERDEWVGVIRNLLDVQNKFLNAIQSPIAYQKELRTLRNVHFFNHEKGRKEKSVDLLAVRLVACRQVLEVREVESILKNTICFRDAGDDSEWLTPSSFRLSTLPKRASSQDRDHGPAKSGDLSPKRKNRSFHLPSSSSGASGDVDGYASDSEDGPRQGRSKRTFLDGLLTKRSEDRAERRRWSESQPKEGGPRLSPGAITRVLMNYTSSEGEPFSVSKGENLQVLQFDPEKGYLVRKVEEMSCEGWIPGFLLSSHSDGGRKPWSLKFRKPSFTSKKEKDQRAKPGAASLSPPLPVGMVKPMVAVPSFIKPPDSLNCCAGQAASFSCEYSPHVGCEITWQHPSGFKILPSEDGTIRVSCPAPGCSQVDINPCRASDSGVYLCTVTNACGDAVHAEATLTVNEKLNPPEIPTASLDPDGTLVELTWKPPVVSSARAITGYLVEMCREEDGDWETVSSMAPEARLLIPNLHPNQEVRFRVSAINALGTSDPSPPSAPVRIPLPKASNNRKQQLIASPSRSRDASPSSSLPISGSSTPQENGDRSLCKAKLGFERSFRELEEVARGRFSVVKKYWSLKTSREVAVKCYRRHLKEETIKEEYMLHSSLKHRNIINVIGLYKLRTGTYALVLDFVCGRTVFEHTCRRRNYPESTVAAYLKQLFLALAYLQKNSIVHCDLRPEHLLADISKSPAVLKLIDFGSAISVWTGKPSITPPRQTPNPEFTAPECLDTSNSKETSQTHAADLWAAGVILYVFLSGVSPFLDDSPEETTDHILRLNYSFPSEYFSEVSASALSLIKQILVVNPSQRLSAEQCLQSSWIIEGFQPKLRGPENNAVDK</sequence>
<dbReference type="InterPro" id="IPR035899">
    <property type="entry name" value="DBL_dom_sf"/>
</dbReference>
<comment type="subcellular location">
    <subcellularLocation>
        <location evidence="1">Cytoplasm</location>
    </subcellularLocation>
</comment>
<feature type="compositionally biased region" description="Low complexity" evidence="7">
    <location>
        <begin position="634"/>
        <end position="648"/>
    </location>
</feature>
<dbReference type="InterPro" id="IPR036116">
    <property type="entry name" value="FN3_sf"/>
</dbReference>
<dbReference type="InterPro" id="IPR003961">
    <property type="entry name" value="FN3_dom"/>
</dbReference>
<dbReference type="Gene3D" id="1.10.510.10">
    <property type="entry name" value="Transferase(Phosphotransferase) domain 1"/>
    <property type="match status" value="1"/>
</dbReference>
<dbReference type="PROSITE" id="PS50853">
    <property type="entry name" value="FN3"/>
    <property type="match status" value="1"/>
</dbReference>
<dbReference type="SUPFAM" id="SSF48726">
    <property type="entry name" value="Immunoglobulin"/>
    <property type="match status" value="1"/>
</dbReference>
<feature type="region of interest" description="Disordered" evidence="7">
    <location>
        <begin position="982"/>
        <end position="1040"/>
    </location>
</feature>
<evidence type="ECO:0000256" key="7">
    <source>
        <dbReference type="SAM" id="MobiDB-lite"/>
    </source>
</evidence>
<dbReference type="PROSITE" id="PS50010">
    <property type="entry name" value="DH_2"/>
    <property type="match status" value="1"/>
</dbReference>
<organism evidence="8">
    <name type="scientific">Cyprideis torosa</name>
    <dbReference type="NCBI Taxonomy" id="163714"/>
    <lineage>
        <taxon>Eukaryota</taxon>
        <taxon>Metazoa</taxon>
        <taxon>Ecdysozoa</taxon>
        <taxon>Arthropoda</taxon>
        <taxon>Crustacea</taxon>
        <taxon>Oligostraca</taxon>
        <taxon>Ostracoda</taxon>
        <taxon>Podocopa</taxon>
        <taxon>Podocopida</taxon>
        <taxon>Cytherocopina</taxon>
        <taxon>Cytheroidea</taxon>
        <taxon>Cytherideidae</taxon>
        <taxon>Cyprideis</taxon>
    </lineage>
</organism>
<feature type="compositionally biased region" description="Polar residues" evidence="7">
    <location>
        <begin position="1001"/>
        <end position="1011"/>
    </location>
</feature>
<feature type="compositionally biased region" description="Basic and acidic residues" evidence="7">
    <location>
        <begin position="668"/>
        <end position="690"/>
    </location>
</feature>
<dbReference type="InterPro" id="IPR011993">
    <property type="entry name" value="PH-like_dom_sf"/>
</dbReference>
<dbReference type="PROSITE" id="PS50011">
    <property type="entry name" value="PROTEIN_KINASE_DOM"/>
    <property type="match status" value="1"/>
</dbReference>
<dbReference type="InterPro" id="IPR000719">
    <property type="entry name" value="Prot_kinase_dom"/>
</dbReference>
<dbReference type="Pfam" id="PF00041">
    <property type="entry name" value="fn3"/>
    <property type="match status" value="1"/>
</dbReference>
<dbReference type="GO" id="GO:0007411">
    <property type="term" value="P:axon guidance"/>
    <property type="evidence" value="ECO:0007669"/>
    <property type="project" value="TreeGrafter"/>
</dbReference>
<dbReference type="InterPro" id="IPR011009">
    <property type="entry name" value="Kinase-like_dom_sf"/>
</dbReference>